<protein>
    <submittedName>
        <fullName evidence="1">Uncharacterized protein</fullName>
    </submittedName>
</protein>
<reference evidence="1 2" key="1">
    <citation type="submission" date="2018-03" db="EMBL/GenBank/DDBJ databases">
        <title>Draft genome of Deinococcus sp. OD32.</title>
        <authorList>
            <person name="Wang X.-P."/>
            <person name="Du Z.-J."/>
        </authorList>
    </citation>
    <scope>NUCLEOTIDE SEQUENCE [LARGE SCALE GENOMIC DNA]</scope>
    <source>
        <strain evidence="1 2">OD32</strain>
    </source>
</reference>
<keyword evidence="2" id="KW-1185">Reference proteome</keyword>
<name>A0A2T3WAW3_9DEIO</name>
<organism evidence="1 2">
    <name type="scientific">Deinococcus arcticus</name>
    <dbReference type="NCBI Taxonomy" id="2136176"/>
    <lineage>
        <taxon>Bacteria</taxon>
        <taxon>Thermotogati</taxon>
        <taxon>Deinococcota</taxon>
        <taxon>Deinococci</taxon>
        <taxon>Deinococcales</taxon>
        <taxon>Deinococcaceae</taxon>
        <taxon>Deinococcus</taxon>
    </lineage>
</organism>
<dbReference type="RefSeq" id="WP_107136829.1">
    <property type="nucleotide sequence ID" value="NZ_PYSV01000003.1"/>
</dbReference>
<comment type="caution">
    <text evidence="1">The sequence shown here is derived from an EMBL/GenBank/DDBJ whole genome shotgun (WGS) entry which is preliminary data.</text>
</comment>
<evidence type="ECO:0000313" key="2">
    <source>
        <dbReference type="Proteomes" id="UP000240317"/>
    </source>
</evidence>
<dbReference type="EMBL" id="PYSV01000003">
    <property type="protein sequence ID" value="PTA68972.1"/>
    <property type="molecule type" value="Genomic_DNA"/>
</dbReference>
<accession>A0A2T3WAW3</accession>
<evidence type="ECO:0000313" key="1">
    <source>
        <dbReference type="EMBL" id="PTA68972.1"/>
    </source>
</evidence>
<dbReference type="Proteomes" id="UP000240317">
    <property type="component" value="Unassembled WGS sequence"/>
</dbReference>
<dbReference type="AlphaFoldDB" id="A0A2T3WAW3"/>
<sequence length="100" mass="11201">MAVVILDVADREHLSLSNSLYGALSEWVTNQTADALLREKVEIAQWNYLLDLAEFSGQQRQELGAHVLALRENIEAERGAMGTPALLQHLEQVARFIQSQ</sequence>
<gene>
    <name evidence="1" type="ORF">C8263_04005</name>
</gene>
<proteinExistence type="predicted"/>